<evidence type="ECO:0000256" key="1">
    <source>
        <dbReference type="ARBA" id="ARBA00005698"/>
    </source>
</evidence>
<dbReference type="InterPro" id="IPR042106">
    <property type="entry name" value="Nuo/plastoQ_OxRdtase_6_NuoJ"/>
</dbReference>
<comment type="similarity">
    <text evidence="1 2">Belongs to the complex I subunit 6 family.</text>
</comment>
<name>A0ABM7SLF8_9HELI</name>
<dbReference type="EC" id="7.1.1.-" evidence="2"/>
<dbReference type="PANTHER" id="PTHR33269:SF17">
    <property type="entry name" value="NADH-UBIQUINONE OXIDOREDUCTASE CHAIN 6"/>
    <property type="match status" value="1"/>
</dbReference>
<dbReference type="PANTHER" id="PTHR33269">
    <property type="entry name" value="NADH-UBIQUINONE OXIDOREDUCTASE CHAIN 6"/>
    <property type="match status" value="1"/>
</dbReference>
<keyword evidence="2" id="KW-0812">Transmembrane</keyword>
<dbReference type="Gene3D" id="1.20.120.1200">
    <property type="entry name" value="NADH-ubiquinone/plastoquinone oxidoreductase chain 6, subunit NuoJ"/>
    <property type="match status" value="1"/>
</dbReference>
<keyword evidence="4" id="KW-1185">Reference proteome</keyword>
<dbReference type="NCBIfam" id="NF005167">
    <property type="entry name" value="PRK06638.2-2"/>
    <property type="match status" value="1"/>
</dbReference>
<comment type="function">
    <text evidence="2">NDH-1 shuttles electrons from NADH, via FMN and iron-sulfur (Fe-S) centers, to quinones in the respiratory chain. Couples the redox reaction to proton translocation (for every two electrons transferred, four hydrogen ions are translocated across the cytoplasmic membrane), and thus conserves the redox energy in a proton gradient.</text>
</comment>
<feature type="transmembrane region" description="Helical" evidence="2">
    <location>
        <begin position="91"/>
        <end position="112"/>
    </location>
</feature>
<feature type="transmembrane region" description="Helical" evidence="2">
    <location>
        <begin position="143"/>
        <end position="166"/>
    </location>
</feature>
<protein>
    <recommendedName>
        <fullName evidence="2">NADH-quinone oxidoreductase subunit J</fullName>
        <ecNumber evidence="2">7.1.1.-</ecNumber>
    </recommendedName>
</protein>
<keyword evidence="2" id="KW-0874">Quinone</keyword>
<accession>A0ABM7SLF8</accession>
<sequence length="174" mass="18841">MLETLAFYFFAALTLGMAFVVVTTTNILYAMTSLAAAMVFVSAFFFLLDAEFLGVVQILVYVGAVVVMYAFGMLFLNASKEVQERKHAPKIPALLAIALALVLVALLGAPFISHYAHSLQESLNPDLNTSNTKLIGYVLFTKYLVAFEVGAFMLLVALVGAMASALKKSPTKDR</sequence>
<keyword evidence="2" id="KW-1133">Transmembrane helix</keyword>
<evidence type="ECO:0000256" key="2">
    <source>
        <dbReference type="RuleBase" id="RU004429"/>
    </source>
</evidence>
<comment type="catalytic activity">
    <reaction evidence="2">
        <text>a quinone + NADH + 5 H(+)(in) = a quinol + NAD(+) + 4 H(+)(out)</text>
        <dbReference type="Rhea" id="RHEA:57888"/>
        <dbReference type="ChEBI" id="CHEBI:15378"/>
        <dbReference type="ChEBI" id="CHEBI:24646"/>
        <dbReference type="ChEBI" id="CHEBI:57540"/>
        <dbReference type="ChEBI" id="CHEBI:57945"/>
        <dbReference type="ChEBI" id="CHEBI:132124"/>
    </reaction>
</comment>
<evidence type="ECO:0000313" key="3">
    <source>
        <dbReference type="EMBL" id="BCZ18473.1"/>
    </source>
</evidence>
<feature type="transmembrane region" description="Helical" evidence="2">
    <location>
        <begin position="54"/>
        <end position="79"/>
    </location>
</feature>
<dbReference type="Proteomes" id="UP000826146">
    <property type="component" value="Chromosome"/>
</dbReference>
<gene>
    <name evidence="3" type="primary">nuoJ</name>
    <name evidence="3" type="ORF">NHP190012_01150</name>
</gene>
<evidence type="ECO:0000313" key="4">
    <source>
        <dbReference type="Proteomes" id="UP000826146"/>
    </source>
</evidence>
<feature type="transmembrane region" description="Helical" evidence="2">
    <location>
        <begin position="27"/>
        <end position="48"/>
    </location>
</feature>
<keyword evidence="2" id="KW-0472">Membrane</keyword>
<organism evidence="3 4">
    <name type="scientific">Helicobacter gastrofelis</name>
    <dbReference type="NCBI Taxonomy" id="2849642"/>
    <lineage>
        <taxon>Bacteria</taxon>
        <taxon>Pseudomonadati</taxon>
        <taxon>Campylobacterota</taxon>
        <taxon>Epsilonproteobacteria</taxon>
        <taxon>Campylobacterales</taxon>
        <taxon>Helicobacteraceae</taxon>
        <taxon>Helicobacter</taxon>
    </lineage>
</organism>
<keyword evidence="2" id="KW-0520">NAD</keyword>
<proteinExistence type="inferred from homology"/>
<feature type="transmembrane region" description="Helical" evidence="2">
    <location>
        <begin position="6"/>
        <end position="22"/>
    </location>
</feature>
<dbReference type="RefSeq" id="WP_221272011.1">
    <property type="nucleotide sequence ID" value="NZ_AP024819.1"/>
</dbReference>
<comment type="subcellular location">
    <subcellularLocation>
        <location evidence="2">Cell membrane</location>
        <topology evidence="2">Multi-pass membrane protein</topology>
    </subcellularLocation>
</comment>
<reference evidence="3 4" key="1">
    <citation type="submission" date="2021-07" db="EMBL/GenBank/DDBJ databases">
        <title>Novel Helicobacter sp. Isolated from a cat.</title>
        <authorList>
            <person name="Rimbara E."/>
            <person name="Suzuki M."/>
        </authorList>
    </citation>
    <scope>NUCLEOTIDE SEQUENCE [LARGE SCALE GENOMIC DNA]</scope>
    <source>
        <strain evidence="4">NHP19-012</strain>
    </source>
</reference>
<dbReference type="InterPro" id="IPR001457">
    <property type="entry name" value="NADH_UbQ/plastoQ_OxRdtase_su6"/>
</dbReference>
<keyword evidence="2" id="KW-1003">Cell membrane</keyword>
<dbReference type="EMBL" id="AP024819">
    <property type="protein sequence ID" value="BCZ18473.1"/>
    <property type="molecule type" value="Genomic_DNA"/>
</dbReference>
<dbReference type="Pfam" id="PF00499">
    <property type="entry name" value="Oxidored_q3"/>
    <property type="match status" value="1"/>
</dbReference>